<dbReference type="PANTHER" id="PTHR34047">
    <property type="entry name" value="NUCLEAR INTRON MATURASE 1, MITOCHONDRIAL-RELATED"/>
    <property type="match status" value="1"/>
</dbReference>
<dbReference type="SMART" id="SM00507">
    <property type="entry name" value="HNHc"/>
    <property type="match status" value="1"/>
</dbReference>
<accession>A0ABX1PGF7</accession>
<dbReference type="EMBL" id="QMEB01000385">
    <property type="protein sequence ID" value="NMG23033.1"/>
    <property type="molecule type" value="Genomic_DNA"/>
</dbReference>
<dbReference type="InterPro" id="IPR002711">
    <property type="entry name" value="HNH"/>
</dbReference>
<dbReference type="Proteomes" id="UP000718564">
    <property type="component" value="Unassembled WGS sequence"/>
</dbReference>
<dbReference type="Gene3D" id="1.10.30.50">
    <property type="match status" value="1"/>
</dbReference>
<dbReference type="InterPro" id="IPR030931">
    <property type="entry name" value="Group_II_RT_mat"/>
</dbReference>
<dbReference type="PANTHER" id="PTHR34047:SF10">
    <property type="entry name" value="GROUP II INTRON-ASSOCIATED OPEN READING FRAME"/>
    <property type="match status" value="1"/>
</dbReference>
<dbReference type="SUPFAM" id="SSF56672">
    <property type="entry name" value="DNA/RNA polymerases"/>
    <property type="match status" value="1"/>
</dbReference>
<dbReference type="PROSITE" id="PS50878">
    <property type="entry name" value="RT_POL"/>
    <property type="match status" value="1"/>
</dbReference>
<dbReference type="CDD" id="cd01651">
    <property type="entry name" value="RT_G2_intron"/>
    <property type="match status" value="1"/>
</dbReference>
<evidence type="ECO:0000259" key="1">
    <source>
        <dbReference type="PROSITE" id="PS50878"/>
    </source>
</evidence>
<dbReference type="InterPro" id="IPR025960">
    <property type="entry name" value="RVT_N"/>
</dbReference>
<dbReference type="Pfam" id="PF13655">
    <property type="entry name" value="RVT_N"/>
    <property type="match status" value="1"/>
</dbReference>
<evidence type="ECO:0000313" key="2">
    <source>
        <dbReference type="EMBL" id="NMG23033.1"/>
    </source>
</evidence>
<dbReference type="Pfam" id="PF01844">
    <property type="entry name" value="HNH"/>
    <property type="match status" value="1"/>
</dbReference>
<keyword evidence="2" id="KW-0808">Transferase</keyword>
<keyword evidence="2" id="KW-0548">Nucleotidyltransferase</keyword>
<comment type="caution">
    <text evidence="2">The sequence shown here is derived from an EMBL/GenBank/DDBJ whole genome shotgun (WGS) entry which is preliminary data.</text>
</comment>
<dbReference type="InterPro" id="IPR013597">
    <property type="entry name" value="Mat_intron_G2"/>
</dbReference>
<dbReference type="Pfam" id="PF08388">
    <property type="entry name" value="GIIM"/>
    <property type="match status" value="1"/>
</dbReference>
<dbReference type="GO" id="GO:0003964">
    <property type="term" value="F:RNA-directed DNA polymerase activity"/>
    <property type="evidence" value="ECO:0007669"/>
    <property type="project" value="UniProtKB-KW"/>
</dbReference>
<dbReference type="EC" id="2.7.7.49" evidence="2"/>
<proteinExistence type="predicted"/>
<reference evidence="2 3" key="1">
    <citation type="submission" date="2018-06" db="EMBL/GenBank/DDBJ databases">
        <title>Comparative genomics of Brasilonema spp. strains.</title>
        <authorList>
            <person name="Alvarenga D.O."/>
            <person name="Fiore M.F."/>
            <person name="Varani A.M."/>
        </authorList>
    </citation>
    <scope>NUCLEOTIDE SEQUENCE [LARGE SCALE GENOMIC DNA]</scope>
    <source>
        <strain evidence="2 3">SPC951</strain>
    </source>
</reference>
<name>A0ABX1PGF7_9CYAN</name>
<dbReference type="CDD" id="cd00085">
    <property type="entry name" value="HNHc"/>
    <property type="match status" value="1"/>
</dbReference>
<protein>
    <submittedName>
        <fullName evidence="2">Group II intron reverse transcriptase/maturase</fullName>
        <ecNumber evidence="2">2.7.7.49</ecNumber>
    </submittedName>
</protein>
<dbReference type="Pfam" id="PF00078">
    <property type="entry name" value="RVT_1"/>
    <property type="match status" value="1"/>
</dbReference>
<keyword evidence="2" id="KW-0695">RNA-directed DNA polymerase</keyword>
<dbReference type="InterPro" id="IPR051083">
    <property type="entry name" value="GrpII_Intron_Splice-Mob/Def"/>
</dbReference>
<dbReference type="RefSeq" id="WP_169158201.1">
    <property type="nucleotide sequence ID" value="NZ_CAWPJE010000419.1"/>
</dbReference>
<dbReference type="InterPro" id="IPR043502">
    <property type="entry name" value="DNA/RNA_pol_sf"/>
</dbReference>
<gene>
    <name evidence="2" type="primary">ltrA</name>
    <name evidence="2" type="ORF">DP116_27885</name>
</gene>
<evidence type="ECO:0000313" key="3">
    <source>
        <dbReference type="Proteomes" id="UP000718564"/>
    </source>
</evidence>
<feature type="domain" description="Reverse transcriptase" evidence="1">
    <location>
        <begin position="89"/>
        <end position="323"/>
    </location>
</feature>
<dbReference type="InterPro" id="IPR000477">
    <property type="entry name" value="RT_dom"/>
</dbReference>
<dbReference type="NCBIfam" id="TIGR04416">
    <property type="entry name" value="group_II_RT_mat"/>
    <property type="match status" value="1"/>
</dbReference>
<sequence length="565" mass="65227">MSKTLSNQMVEWNKVNWRKLERIVFKLQKRIYQASLRGDSKAVRKLQKTLMTSWSAKMLAVRKVTQDNKGKSTAGVDGVKSLNPKQRIELVTTMNLNQKVKPTRRVWIPKPGKAEKRPLGIPTMHDRATQALVKLALEPEWEAKFEENSYGFRPGRSTQDAMQMIFNCINQVHKYVLDADISKCFDKINHEKLLNKINTFPKLRRTLKAWLKSGVLDNGYYSETFAGTPQGGVISPLLANIALHGLEGIVDEFIRGIKYRKLNSMQCVRYADDFVILTNNKANLEIVQQKVSDWLAEMGLELNTSKTRITHTDDGFDFLGFNFKHYNVGKYKSGKNGNGKLLGFKTFIKPSRESIQEHYKHLANQVDRHKASPQAVLINVLNPIIKGWVNYYSTAVSAEVFKDLDDLLFKKLSRWAKRRHPKKSWNWVQNKYWHTVGGNNWVFSDKVDEKTVSLYDHQNKKIVRHVKVKGTATPFDGNLKYWSIRKGSNPLVPTRVATLLKAQKGKCKHCGLYFREDDITEVDHIIPRSKKGKDTYTNLQLLHRHCHDTKTANDLLTDWDFIEWQ</sequence>
<dbReference type="InterPro" id="IPR003615">
    <property type="entry name" value="HNH_nuc"/>
</dbReference>
<organism evidence="2 3">
    <name type="scientific">Brasilonema bromeliae SPC951</name>
    <dbReference type="NCBI Taxonomy" id="385972"/>
    <lineage>
        <taxon>Bacteria</taxon>
        <taxon>Bacillati</taxon>
        <taxon>Cyanobacteriota</taxon>
        <taxon>Cyanophyceae</taxon>
        <taxon>Nostocales</taxon>
        <taxon>Scytonemataceae</taxon>
        <taxon>Brasilonema</taxon>
        <taxon>Bromeliae group (in: Brasilonema)</taxon>
    </lineage>
</organism>
<keyword evidence="3" id="KW-1185">Reference proteome</keyword>